<keyword evidence="1 7" id="KW-0547">Nucleotide-binding</keyword>
<feature type="short sequence motif" description="Histidine triad motif" evidence="6">
    <location>
        <begin position="138"/>
        <end position="142"/>
    </location>
</feature>
<feature type="compositionally biased region" description="Basic and acidic residues" evidence="8">
    <location>
        <begin position="190"/>
        <end position="199"/>
    </location>
</feature>
<dbReference type="AlphaFoldDB" id="A1C6L1"/>
<reference evidence="10 11" key="1">
    <citation type="journal article" date="2008" name="PLoS Genet.">
        <title>Genomic islands in the pathogenic filamentous fungus Aspergillus fumigatus.</title>
        <authorList>
            <person name="Fedorova N.D."/>
            <person name="Khaldi N."/>
            <person name="Joardar V.S."/>
            <person name="Maiti R."/>
            <person name="Amedeo P."/>
            <person name="Anderson M.J."/>
            <person name="Crabtree J."/>
            <person name="Silva J.C."/>
            <person name="Badger J.H."/>
            <person name="Albarraq A."/>
            <person name="Angiuoli S."/>
            <person name="Bussey H."/>
            <person name="Bowyer P."/>
            <person name="Cotty P.J."/>
            <person name="Dyer P.S."/>
            <person name="Egan A."/>
            <person name="Galens K."/>
            <person name="Fraser-Liggett C.M."/>
            <person name="Haas B.J."/>
            <person name="Inman J.M."/>
            <person name="Kent R."/>
            <person name="Lemieux S."/>
            <person name="Malavazi I."/>
            <person name="Orvis J."/>
            <person name="Roemer T."/>
            <person name="Ronning C.M."/>
            <person name="Sundaram J.P."/>
            <person name="Sutton G."/>
            <person name="Turner G."/>
            <person name="Venter J.C."/>
            <person name="White O.R."/>
            <person name="Whitty B.R."/>
            <person name="Youngman P."/>
            <person name="Wolfe K.H."/>
            <person name="Goldman G.H."/>
            <person name="Wortman J.R."/>
            <person name="Jiang B."/>
            <person name="Denning D.W."/>
            <person name="Nierman W.C."/>
        </authorList>
    </citation>
    <scope>NUCLEOTIDE SEQUENCE [LARGE SCALE GENOMIC DNA]</scope>
    <source>
        <strain evidence="11">ATCC 1007 / CBS 513.65 / DSM 816 / NCTC 3887 / NRRL 1</strain>
    </source>
</reference>
<feature type="domain" description="HIT" evidence="9">
    <location>
        <begin position="45"/>
        <end position="153"/>
    </location>
</feature>
<sequence>MSSPNRKPVPTMSTALKGAQIYFGPFLVTSQVLTSFYTPSPLPKLPHLPRTDRFPPPQVFHLTPLSFALVNLKPILPGHVLVSPRRRVPRVSDLTAAETSDLFATVQRVGRVVERVYGGSSLNIAIQDGPEAGQSVAHVHAHIIPRKRADLDHRGGTDAVYGMLDGEEGDLRRAFAEEKERGTKFPAVDNEARAPRSMEEMEAEAEMLAREMEKEGELR</sequence>
<protein>
    <recommendedName>
        <fullName evidence="7">Bis(5'-adenosyl)-triphosphatase</fullName>
        <ecNumber evidence="7">3.6.1.29</ecNumber>
    </recommendedName>
</protein>
<evidence type="ECO:0000256" key="4">
    <source>
        <dbReference type="PIRSR" id="PIRSR639383-2"/>
    </source>
</evidence>
<dbReference type="GO" id="GO:0047710">
    <property type="term" value="F:bis(5'-adenosyl)-triphosphatase activity"/>
    <property type="evidence" value="ECO:0007669"/>
    <property type="project" value="UniProtKB-UniRule"/>
</dbReference>
<dbReference type="InterPro" id="IPR051884">
    <property type="entry name" value="Bis(5'-adenosyl)-TPase_reg"/>
</dbReference>
<dbReference type="CDD" id="cd01275">
    <property type="entry name" value="FHIT"/>
    <property type="match status" value="1"/>
</dbReference>
<evidence type="ECO:0000256" key="1">
    <source>
        <dbReference type="ARBA" id="ARBA00022741"/>
    </source>
</evidence>
<dbReference type="PANTHER" id="PTHR46243">
    <property type="entry name" value="BIS(5'-ADENOSYL)-TRIPHOSPHATASE"/>
    <property type="match status" value="1"/>
</dbReference>
<dbReference type="OrthoDB" id="680339at2759"/>
<accession>A1C6L1</accession>
<feature type="active site" description="Tele-AMP-histidine intermediate" evidence="3">
    <location>
        <position position="140"/>
    </location>
</feature>
<evidence type="ECO:0000313" key="11">
    <source>
        <dbReference type="Proteomes" id="UP000006701"/>
    </source>
</evidence>
<evidence type="ECO:0000256" key="3">
    <source>
        <dbReference type="PIRSR" id="PIRSR639383-1"/>
    </source>
</evidence>
<name>A1C6L1_ASPCL</name>
<evidence type="ECO:0000256" key="8">
    <source>
        <dbReference type="SAM" id="MobiDB-lite"/>
    </source>
</evidence>
<evidence type="ECO:0000256" key="6">
    <source>
        <dbReference type="PROSITE-ProRule" id="PRU00464"/>
    </source>
</evidence>
<dbReference type="PROSITE" id="PS51084">
    <property type="entry name" value="HIT_2"/>
    <property type="match status" value="1"/>
</dbReference>
<feature type="binding site" evidence="4">
    <location>
        <begin position="133"/>
        <end position="136"/>
    </location>
    <ligand>
        <name>substrate</name>
    </ligand>
</feature>
<dbReference type="GO" id="GO:0004081">
    <property type="term" value="F:bis(5'-nucleosyl)-tetraphosphatase (asymmetrical) activity"/>
    <property type="evidence" value="ECO:0007669"/>
    <property type="project" value="EnsemblFungi"/>
</dbReference>
<dbReference type="STRING" id="344612.A1C6L1"/>
<dbReference type="EC" id="3.6.1.29" evidence="7"/>
<feature type="binding site" evidence="4">
    <location>
        <position position="142"/>
    </location>
    <ligand>
        <name>substrate</name>
    </ligand>
</feature>
<feature type="binding site" evidence="4">
    <location>
        <position position="71"/>
    </location>
    <ligand>
        <name>substrate</name>
    </ligand>
</feature>
<dbReference type="PANTHER" id="PTHR46243:SF1">
    <property type="entry name" value="BIS(5'-ADENOSYL)-TRIPHOSPHATASE"/>
    <property type="match status" value="1"/>
</dbReference>
<dbReference type="GO" id="GO:0000166">
    <property type="term" value="F:nucleotide binding"/>
    <property type="evidence" value="ECO:0007669"/>
    <property type="project" value="UniProtKB-KW"/>
</dbReference>
<gene>
    <name evidence="10" type="ORF">ACLA_070650</name>
</gene>
<dbReference type="InterPro" id="IPR039383">
    <property type="entry name" value="FHIT"/>
</dbReference>
<dbReference type="OMA" id="RTIKFGP"/>
<dbReference type="EMBL" id="DS027045">
    <property type="protein sequence ID" value="EAW14032.1"/>
    <property type="molecule type" value="Genomic_DNA"/>
</dbReference>
<feature type="region of interest" description="Disordered" evidence="8">
    <location>
        <begin position="178"/>
        <end position="219"/>
    </location>
</feature>
<comment type="cofactor">
    <cofactor evidence="7">
        <name>Mn(2+)</name>
        <dbReference type="ChEBI" id="CHEBI:29035"/>
    </cofactor>
</comment>
<dbReference type="GeneID" id="4707435"/>
<comment type="catalytic activity">
    <reaction evidence="7">
        <text>P(1),P(3)-bis(5'-adenosyl) triphosphate + H2O = AMP + ADP + 2 H(+)</text>
        <dbReference type="Rhea" id="RHEA:13893"/>
        <dbReference type="ChEBI" id="CHEBI:15377"/>
        <dbReference type="ChEBI" id="CHEBI:15378"/>
        <dbReference type="ChEBI" id="CHEBI:58529"/>
        <dbReference type="ChEBI" id="CHEBI:456215"/>
        <dbReference type="ChEBI" id="CHEBI:456216"/>
        <dbReference type="EC" id="3.6.1.29"/>
    </reaction>
</comment>
<dbReference type="Gene3D" id="3.30.428.10">
    <property type="entry name" value="HIT-like"/>
    <property type="match status" value="1"/>
</dbReference>
<dbReference type="InterPro" id="IPR011146">
    <property type="entry name" value="HIT-like"/>
</dbReference>
<proteinExistence type="predicted"/>
<evidence type="ECO:0000256" key="5">
    <source>
        <dbReference type="PIRSR" id="PIRSR639383-3"/>
    </source>
</evidence>
<keyword evidence="2 7" id="KW-0378">Hydrolase</keyword>
<dbReference type="HOGENOM" id="CLU_056776_7_3_1"/>
<evidence type="ECO:0000313" key="10">
    <source>
        <dbReference type="EMBL" id="EAW14032.1"/>
    </source>
</evidence>
<feature type="site" description="Important for induction of apoptosis" evidence="5">
    <location>
        <position position="161"/>
    </location>
</feature>
<dbReference type="InterPro" id="IPR036265">
    <property type="entry name" value="HIT-like_sf"/>
</dbReference>
<dbReference type="Pfam" id="PF01230">
    <property type="entry name" value="HIT"/>
    <property type="match status" value="1"/>
</dbReference>
<dbReference type="FunFam" id="3.30.428.10:FF:000011">
    <property type="entry name" value="Fragile histidine triad"/>
    <property type="match status" value="1"/>
</dbReference>
<feature type="compositionally biased region" description="Basic and acidic residues" evidence="8">
    <location>
        <begin position="207"/>
        <end position="219"/>
    </location>
</feature>
<dbReference type="eggNOG" id="KOG3379">
    <property type="taxonomic scope" value="Eukaryota"/>
</dbReference>
<feature type="binding site" evidence="4">
    <location>
        <position position="127"/>
    </location>
    <ligand>
        <name>substrate</name>
    </ligand>
</feature>
<dbReference type="SUPFAM" id="SSF54197">
    <property type="entry name" value="HIT-like"/>
    <property type="match status" value="1"/>
</dbReference>
<dbReference type="GO" id="GO:0015964">
    <property type="term" value="P:diadenosine triphosphate catabolic process"/>
    <property type="evidence" value="ECO:0007669"/>
    <property type="project" value="EnsemblFungi"/>
</dbReference>
<organism evidence="10 11">
    <name type="scientific">Aspergillus clavatus (strain ATCC 1007 / CBS 513.65 / DSM 816 / NCTC 3887 / NRRL 1 / QM 1276 / 107)</name>
    <dbReference type="NCBI Taxonomy" id="344612"/>
    <lineage>
        <taxon>Eukaryota</taxon>
        <taxon>Fungi</taxon>
        <taxon>Dikarya</taxon>
        <taxon>Ascomycota</taxon>
        <taxon>Pezizomycotina</taxon>
        <taxon>Eurotiomycetes</taxon>
        <taxon>Eurotiomycetidae</taxon>
        <taxon>Eurotiales</taxon>
        <taxon>Aspergillaceae</taxon>
        <taxon>Aspergillus</taxon>
        <taxon>Aspergillus subgen. Fumigati</taxon>
    </lineage>
</organism>
<evidence type="ECO:0000259" key="9">
    <source>
        <dbReference type="PROSITE" id="PS51084"/>
    </source>
</evidence>
<dbReference type="VEuPathDB" id="FungiDB:ACLA_070650"/>
<dbReference type="RefSeq" id="XP_001275458.1">
    <property type="nucleotide sequence ID" value="XM_001275457.1"/>
</dbReference>
<evidence type="ECO:0000256" key="7">
    <source>
        <dbReference type="RuleBase" id="RU366076"/>
    </source>
</evidence>
<dbReference type="KEGG" id="act:ACLA_070650"/>
<dbReference type="Proteomes" id="UP000006701">
    <property type="component" value="Unassembled WGS sequence"/>
</dbReference>
<keyword evidence="11" id="KW-1185">Reference proteome</keyword>
<evidence type="ECO:0000256" key="2">
    <source>
        <dbReference type="ARBA" id="ARBA00022801"/>
    </source>
</evidence>